<organism evidence="4 5">
    <name type="scientific">Fulvimarina manganoxydans</name>
    <dbReference type="NCBI Taxonomy" id="937218"/>
    <lineage>
        <taxon>Bacteria</taxon>
        <taxon>Pseudomonadati</taxon>
        <taxon>Pseudomonadota</taxon>
        <taxon>Alphaproteobacteria</taxon>
        <taxon>Hyphomicrobiales</taxon>
        <taxon>Aurantimonadaceae</taxon>
        <taxon>Fulvimarina</taxon>
    </lineage>
</organism>
<name>A0A1W2ER41_9HYPH</name>
<sequence length="412" mass="46270">MDTNFDRPIRIGLVDDDPIFSEHTTNMLDLRVDMTAFRFESYSEIEKAIKTDELDCIVVDYNLGGDNGLNLHLNLSSRYAKLPPLILISGAGDEKTVVRAFRNGFSDYVSKRQFNIDELCASVRRVVAKARTTRAEAFSPAHQSVDRDSDDHTGLYSSSFLRRRIDELLADPRRRPFAIIGIRISRMKEIRAEIGHVRSERVRHEFACALKRVSDTLDIAGGWQDDEWMVLLDGVPSKLRIDETAARLSEALALRTEVSGLVVDLHPEIRVAGFPDAASDLASLMAIAFPNSDGVSNPERSSVSNGSNWLDPDAASIESASSSCVSSFQERRRERRRRVMKRGQIIHGNHDLSVMCNIRDQSSRGARLRLDSWIAAPKTLELRIVGSGFKQRAALRWQKGLDVGIEFEEEMP</sequence>
<dbReference type="SUPFAM" id="SSF141371">
    <property type="entry name" value="PilZ domain-like"/>
    <property type="match status" value="1"/>
</dbReference>
<keyword evidence="5" id="KW-1185">Reference proteome</keyword>
<proteinExistence type="predicted"/>
<dbReference type="InterPro" id="IPR043128">
    <property type="entry name" value="Rev_trsase/Diguanyl_cyclase"/>
</dbReference>
<dbReference type="Pfam" id="PF00072">
    <property type="entry name" value="Response_reg"/>
    <property type="match status" value="1"/>
</dbReference>
<dbReference type="SUPFAM" id="SSF52172">
    <property type="entry name" value="CheY-like"/>
    <property type="match status" value="1"/>
</dbReference>
<evidence type="ECO:0000313" key="5">
    <source>
        <dbReference type="Proteomes" id="UP000192656"/>
    </source>
</evidence>
<dbReference type="InterPro" id="IPR050595">
    <property type="entry name" value="Bact_response_regulator"/>
</dbReference>
<dbReference type="InterPro" id="IPR029787">
    <property type="entry name" value="Nucleotide_cyclase"/>
</dbReference>
<gene>
    <name evidence="4" type="ORF">SAMN06297251_13125</name>
</gene>
<accession>A0A1W2ER41</accession>
<evidence type="ECO:0000256" key="1">
    <source>
        <dbReference type="ARBA" id="ARBA00022553"/>
    </source>
</evidence>
<dbReference type="Proteomes" id="UP000192656">
    <property type="component" value="Unassembled WGS sequence"/>
</dbReference>
<feature type="modified residue" description="4-aspartylphosphate" evidence="2">
    <location>
        <position position="60"/>
    </location>
</feature>
<dbReference type="InterPro" id="IPR000160">
    <property type="entry name" value="GGDEF_dom"/>
</dbReference>
<dbReference type="PANTHER" id="PTHR44591">
    <property type="entry name" value="STRESS RESPONSE REGULATOR PROTEIN 1"/>
    <property type="match status" value="1"/>
</dbReference>
<dbReference type="EMBL" id="FWXR01000031">
    <property type="protein sequence ID" value="SMD12174.1"/>
    <property type="molecule type" value="Genomic_DNA"/>
</dbReference>
<evidence type="ECO:0000259" key="3">
    <source>
        <dbReference type="PROSITE" id="PS50110"/>
    </source>
</evidence>
<dbReference type="Gene3D" id="3.40.50.2300">
    <property type="match status" value="1"/>
</dbReference>
<evidence type="ECO:0000313" key="4">
    <source>
        <dbReference type="EMBL" id="SMD12174.1"/>
    </source>
</evidence>
<dbReference type="SUPFAM" id="SSF55073">
    <property type="entry name" value="Nucleotide cyclase"/>
    <property type="match status" value="1"/>
</dbReference>
<dbReference type="SMART" id="SM00448">
    <property type="entry name" value="REC"/>
    <property type="match status" value="1"/>
</dbReference>
<dbReference type="AlphaFoldDB" id="A0A1W2ER41"/>
<dbReference type="InterPro" id="IPR001789">
    <property type="entry name" value="Sig_transdc_resp-reg_receiver"/>
</dbReference>
<dbReference type="GO" id="GO:0000160">
    <property type="term" value="P:phosphorelay signal transduction system"/>
    <property type="evidence" value="ECO:0007669"/>
    <property type="project" value="InterPro"/>
</dbReference>
<protein>
    <submittedName>
        <fullName evidence="4">Diguanylate cyclase, GGDEF domain</fullName>
    </submittedName>
</protein>
<dbReference type="Pfam" id="PF00990">
    <property type="entry name" value="GGDEF"/>
    <property type="match status" value="1"/>
</dbReference>
<dbReference type="Gene3D" id="3.30.70.270">
    <property type="match status" value="1"/>
</dbReference>
<dbReference type="PANTHER" id="PTHR44591:SF25">
    <property type="entry name" value="CHEMOTAXIS TWO-COMPONENT RESPONSE REGULATOR"/>
    <property type="match status" value="1"/>
</dbReference>
<reference evidence="4 5" key="1">
    <citation type="submission" date="2017-04" db="EMBL/GenBank/DDBJ databases">
        <authorList>
            <person name="Afonso C.L."/>
            <person name="Miller P.J."/>
            <person name="Scott M.A."/>
            <person name="Spackman E."/>
            <person name="Goraichik I."/>
            <person name="Dimitrov K.M."/>
            <person name="Suarez D.L."/>
            <person name="Swayne D.E."/>
        </authorList>
    </citation>
    <scope>NUCLEOTIDE SEQUENCE [LARGE SCALE GENOMIC DNA]</scope>
    <source>
        <strain evidence="4 5">CGMCC 1.10972</strain>
    </source>
</reference>
<feature type="domain" description="Response regulatory" evidence="3">
    <location>
        <begin position="10"/>
        <end position="126"/>
    </location>
</feature>
<dbReference type="STRING" id="937218.SAMN06297251_13125"/>
<keyword evidence="1 2" id="KW-0597">Phosphoprotein</keyword>
<dbReference type="PROSITE" id="PS50110">
    <property type="entry name" value="RESPONSE_REGULATORY"/>
    <property type="match status" value="1"/>
</dbReference>
<dbReference type="InterPro" id="IPR011006">
    <property type="entry name" value="CheY-like_superfamily"/>
</dbReference>
<evidence type="ECO:0000256" key="2">
    <source>
        <dbReference type="PROSITE-ProRule" id="PRU00169"/>
    </source>
</evidence>
<dbReference type="CDD" id="cd00156">
    <property type="entry name" value="REC"/>
    <property type="match status" value="1"/>
</dbReference>